<dbReference type="Proteomes" id="UP000273500">
    <property type="component" value="Unassembled WGS sequence"/>
</dbReference>
<dbReference type="SUPFAM" id="SSF54427">
    <property type="entry name" value="NTF2-like"/>
    <property type="match status" value="1"/>
</dbReference>
<evidence type="ECO:0000256" key="1">
    <source>
        <dbReference type="SAM" id="SignalP"/>
    </source>
</evidence>
<organism evidence="3 4">
    <name type="scientific">Hymenobacter rigui</name>
    <dbReference type="NCBI Taxonomy" id="334424"/>
    <lineage>
        <taxon>Bacteria</taxon>
        <taxon>Pseudomonadati</taxon>
        <taxon>Bacteroidota</taxon>
        <taxon>Cytophagia</taxon>
        <taxon>Cytophagales</taxon>
        <taxon>Hymenobacteraceae</taxon>
        <taxon>Hymenobacter</taxon>
    </lineage>
</organism>
<evidence type="ECO:0000259" key="2">
    <source>
        <dbReference type="Pfam" id="PF14534"/>
    </source>
</evidence>
<reference evidence="3 4" key="1">
    <citation type="submission" date="2018-12" db="EMBL/GenBank/DDBJ databases">
        <authorList>
            <person name="Feng G."/>
            <person name="Zhu H."/>
        </authorList>
    </citation>
    <scope>NUCLEOTIDE SEQUENCE [LARGE SCALE GENOMIC DNA]</scope>
    <source>
        <strain evidence="3 4">KCTC 12533</strain>
    </source>
</reference>
<proteinExistence type="predicted"/>
<dbReference type="InterPro" id="IPR032710">
    <property type="entry name" value="NTF2-like_dom_sf"/>
</dbReference>
<sequence>MKKLLYLLCFLPLAACQKNDTVAPQAAPEFATADEAKAYFYRLDDDHNRAMVAKDSAYFARYYSEPYYNCTPNNELNNKAAEIQTLIHGPWQTVERMAPQFDIFAYTPDLTTMVVTKRIKIRTPAGESFLYVRRSIVFQKISGQWQAISGQGTYVATRFVGQ</sequence>
<gene>
    <name evidence="3" type="ORF">EI291_15140</name>
</gene>
<dbReference type="RefSeq" id="WP_125421645.1">
    <property type="nucleotide sequence ID" value="NZ_RWIT01000008.1"/>
</dbReference>
<name>A0A3R9PWD1_9BACT</name>
<dbReference type="AlphaFoldDB" id="A0A3R9PWD1"/>
<feature type="signal peptide" evidence="1">
    <location>
        <begin position="1"/>
        <end position="17"/>
    </location>
</feature>
<keyword evidence="4" id="KW-1185">Reference proteome</keyword>
<protein>
    <submittedName>
        <fullName evidence="3">Nuclear transport factor 2 family protein</fullName>
    </submittedName>
</protein>
<dbReference type="Pfam" id="PF14534">
    <property type="entry name" value="DUF4440"/>
    <property type="match status" value="1"/>
</dbReference>
<dbReference type="Gene3D" id="3.10.450.50">
    <property type="match status" value="1"/>
</dbReference>
<feature type="chain" id="PRO_5018619405" evidence="1">
    <location>
        <begin position="18"/>
        <end position="162"/>
    </location>
</feature>
<feature type="domain" description="DUF4440" evidence="2">
    <location>
        <begin position="43"/>
        <end position="146"/>
    </location>
</feature>
<evidence type="ECO:0000313" key="3">
    <source>
        <dbReference type="EMBL" id="RSK47590.1"/>
    </source>
</evidence>
<dbReference type="InterPro" id="IPR027843">
    <property type="entry name" value="DUF4440"/>
</dbReference>
<comment type="caution">
    <text evidence="3">The sequence shown here is derived from an EMBL/GenBank/DDBJ whole genome shotgun (WGS) entry which is preliminary data.</text>
</comment>
<evidence type="ECO:0000313" key="4">
    <source>
        <dbReference type="Proteomes" id="UP000273500"/>
    </source>
</evidence>
<keyword evidence="1" id="KW-0732">Signal</keyword>
<dbReference type="OrthoDB" id="9834971at2"/>
<accession>A0A3R9PWD1</accession>
<dbReference type="EMBL" id="RWIT01000008">
    <property type="protein sequence ID" value="RSK47590.1"/>
    <property type="molecule type" value="Genomic_DNA"/>
</dbReference>